<reference evidence="2" key="1">
    <citation type="journal article" date="2013" name="J. Plant Res.">
        <title>Effect of fungi and light on seed germination of three Opuntia species from semiarid lands of central Mexico.</title>
        <authorList>
            <person name="Delgado-Sanchez P."/>
            <person name="Jimenez-Bremont J.F."/>
            <person name="Guerrero-Gonzalez Mde L."/>
            <person name="Flores J."/>
        </authorList>
    </citation>
    <scope>NUCLEOTIDE SEQUENCE</scope>
    <source>
        <tissue evidence="2">Cladode</tissue>
    </source>
</reference>
<keyword evidence="1" id="KW-1133">Transmembrane helix</keyword>
<evidence type="ECO:0000313" key="2">
    <source>
        <dbReference type="EMBL" id="MBA4645767.1"/>
    </source>
</evidence>
<dbReference type="EMBL" id="GISG01143490">
    <property type="protein sequence ID" value="MBA4645767.1"/>
    <property type="molecule type" value="Transcribed_RNA"/>
</dbReference>
<proteinExistence type="predicted"/>
<name>A0A7C9DN41_OPUST</name>
<organism evidence="2">
    <name type="scientific">Opuntia streptacantha</name>
    <name type="common">Prickly pear cactus</name>
    <name type="synonym">Opuntia cardona</name>
    <dbReference type="NCBI Taxonomy" id="393608"/>
    <lineage>
        <taxon>Eukaryota</taxon>
        <taxon>Viridiplantae</taxon>
        <taxon>Streptophyta</taxon>
        <taxon>Embryophyta</taxon>
        <taxon>Tracheophyta</taxon>
        <taxon>Spermatophyta</taxon>
        <taxon>Magnoliopsida</taxon>
        <taxon>eudicotyledons</taxon>
        <taxon>Gunneridae</taxon>
        <taxon>Pentapetalae</taxon>
        <taxon>Caryophyllales</taxon>
        <taxon>Cactineae</taxon>
        <taxon>Cactaceae</taxon>
        <taxon>Opuntioideae</taxon>
        <taxon>Opuntia</taxon>
    </lineage>
</organism>
<keyword evidence="1" id="KW-0812">Transmembrane</keyword>
<protein>
    <submittedName>
        <fullName evidence="2">Uncharacterized protein</fullName>
    </submittedName>
</protein>
<evidence type="ECO:0000256" key="1">
    <source>
        <dbReference type="SAM" id="Phobius"/>
    </source>
</evidence>
<accession>A0A7C9DN41</accession>
<feature type="transmembrane region" description="Helical" evidence="1">
    <location>
        <begin position="71"/>
        <end position="92"/>
    </location>
</feature>
<dbReference type="EMBL" id="GISG01143489">
    <property type="protein sequence ID" value="MBA4645766.1"/>
    <property type="molecule type" value="Transcribed_RNA"/>
</dbReference>
<sequence>MYQRVLGLSRWVLPYKFCVVCIYKTLRPELIIACCLGFDIHYVLTCSDLVAKHARTLFCILKNRSFNIQSLYYLFSFLFFSLFLGEVGKLSARTFSPAGLSVCLINS</sequence>
<reference evidence="2" key="2">
    <citation type="submission" date="2020-07" db="EMBL/GenBank/DDBJ databases">
        <authorList>
            <person name="Vera ALvarez R."/>
            <person name="Arias-Moreno D.M."/>
            <person name="Jimenez-Jacinto V."/>
            <person name="Jimenez-Bremont J.F."/>
            <person name="Swaminathan K."/>
            <person name="Moose S.P."/>
            <person name="Guerrero-Gonzalez M.L."/>
            <person name="Marino-Ramirez L."/>
            <person name="Landsman D."/>
            <person name="Rodriguez-Kessler M."/>
            <person name="Delgado-Sanchez P."/>
        </authorList>
    </citation>
    <scope>NUCLEOTIDE SEQUENCE</scope>
    <source>
        <tissue evidence="2">Cladode</tissue>
    </source>
</reference>
<dbReference type="AlphaFoldDB" id="A0A7C9DN41"/>
<keyword evidence="1" id="KW-0472">Membrane</keyword>